<dbReference type="CDD" id="cd07247">
    <property type="entry name" value="SgaA_N_like"/>
    <property type="match status" value="1"/>
</dbReference>
<dbReference type="RefSeq" id="WP_097187872.1">
    <property type="nucleotide sequence ID" value="NZ_OBQK01000004.1"/>
</dbReference>
<feature type="domain" description="VOC" evidence="1">
    <location>
        <begin position="3"/>
        <end position="126"/>
    </location>
</feature>
<dbReference type="Pfam" id="PF22677">
    <property type="entry name" value="Ble-like_N"/>
    <property type="match status" value="1"/>
</dbReference>
<dbReference type="InterPro" id="IPR052164">
    <property type="entry name" value="Anthracycline_SecMetBiosynth"/>
</dbReference>
<sequence>MSRVVHFEIHAEDVGRAVAFYREVFGWTFEDWSQFAGMPYQGAITGEEGEAGINGAVMQRQGPNPAPGGAVAGAVLTVGVEDLDAVVAAVERAGGAVAMPKHALPGMAWQAYFLDTENNVFGVHQPDPEAA</sequence>
<keyword evidence="3" id="KW-1185">Reference proteome</keyword>
<evidence type="ECO:0000259" key="1">
    <source>
        <dbReference type="PROSITE" id="PS51819"/>
    </source>
</evidence>
<dbReference type="PROSITE" id="PS51819">
    <property type="entry name" value="VOC"/>
    <property type="match status" value="1"/>
</dbReference>
<dbReference type="InterPro" id="IPR029068">
    <property type="entry name" value="Glyas_Bleomycin-R_OHBP_Dase"/>
</dbReference>
<dbReference type="Proteomes" id="UP000219688">
    <property type="component" value="Unassembled WGS sequence"/>
</dbReference>
<name>A0A285VM95_9MICO</name>
<dbReference type="InterPro" id="IPR037523">
    <property type="entry name" value="VOC_core"/>
</dbReference>
<dbReference type="EMBL" id="OBQK01000004">
    <property type="protein sequence ID" value="SOC55189.1"/>
    <property type="molecule type" value="Genomic_DNA"/>
</dbReference>
<dbReference type="SUPFAM" id="SSF54593">
    <property type="entry name" value="Glyoxalase/Bleomycin resistance protein/Dihydroxybiphenyl dioxygenase"/>
    <property type="match status" value="1"/>
</dbReference>
<protein>
    <recommendedName>
        <fullName evidence="1">VOC domain-containing protein</fullName>
    </recommendedName>
</protein>
<dbReference type="AlphaFoldDB" id="A0A285VM95"/>
<dbReference type="PANTHER" id="PTHR33993">
    <property type="entry name" value="GLYOXALASE-RELATED"/>
    <property type="match status" value="1"/>
</dbReference>
<evidence type="ECO:0000313" key="2">
    <source>
        <dbReference type="EMBL" id="SOC55189.1"/>
    </source>
</evidence>
<evidence type="ECO:0000313" key="3">
    <source>
        <dbReference type="Proteomes" id="UP000219688"/>
    </source>
</evidence>
<gene>
    <name evidence="2" type="ORF">SAMN05421879_104246</name>
</gene>
<accession>A0A285VM95</accession>
<reference evidence="3" key="1">
    <citation type="submission" date="2017-08" db="EMBL/GenBank/DDBJ databases">
        <authorList>
            <person name="Varghese N."/>
            <person name="Submissions S."/>
        </authorList>
    </citation>
    <scope>NUCLEOTIDE SEQUENCE [LARGE SCALE GENOMIC DNA]</scope>
    <source>
        <strain evidence="3">USBA17B2</strain>
    </source>
</reference>
<dbReference type="InterPro" id="IPR053863">
    <property type="entry name" value="Glyoxy/Ble-like_N"/>
</dbReference>
<proteinExistence type="predicted"/>
<organism evidence="2 3">
    <name type="scientific">Ornithinimicrobium cerasi</name>
    <dbReference type="NCBI Taxonomy" id="2248773"/>
    <lineage>
        <taxon>Bacteria</taxon>
        <taxon>Bacillati</taxon>
        <taxon>Actinomycetota</taxon>
        <taxon>Actinomycetes</taxon>
        <taxon>Micrococcales</taxon>
        <taxon>Ornithinimicrobiaceae</taxon>
        <taxon>Ornithinimicrobium</taxon>
    </lineage>
</organism>
<dbReference type="Gene3D" id="3.10.180.10">
    <property type="entry name" value="2,3-Dihydroxybiphenyl 1,2-Dioxygenase, domain 1"/>
    <property type="match status" value="1"/>
</dbReference>
<dbReference type="PANTHER" id="PTHR33993:SF2">
    <property type="entry name" value="VOC DOMAIN-CONTAINING PROTEIN"/>
    <property type="match status" value="1"/>
</dbReference>